<organism evidence="2 3">
    <name type="scientific">Strongyloides stercoralis</name>
    <name type="common">Threadworm</name>
    <dbReference type="NCBI Taxonomy" id="6248"/>
    <lineage>
        <taxon>Eukaryota</taxon>
        <taxon>Metazoa</taxon>
        <taxon>Ecdysozoa</taxon>
        <taxon>Nematoda</taxon>
        <taxon>Chromadorea</taxon>
        <taxon>Rhabditida</taxon>
        <taxon>Tylenchina</taxon>
        <taxon>Panagrolaimomorpha</taxon>
        <taxon>Strongyloidoidea</taxon>
        <taxon>Strongyloididae</taxon>
        <taxon>Strongyloides</taxon>
    </lineage>
</organism>
<feature type="transmembrane region" description="Helical" evidence="1">
    <location>
        <begin position="180"/>
        <end position="210"/>
    </location>
</feature>
<proteinExistence type="predicted"/>
<evidence type="ECO:0000256" key="1">
    <source>
        <dbReference type="SAM" id="Phobius"/>
    </source>
</evidence>
<evidence type="ECO:0000313" key="2">
    <source>
        <dbReference type="Proteomes" id="UP000035681"/>
    </source>
</evidence>
<keyword evidence="1" id="KW-0472">Membrane</keyword>
<dbReference type="WBParaSite" id="TCONS_00016072.p1">
    <property type="protein sequence ID" value="TCONS_00016072.p1"/>
    <property type="gene ID" value="XLOC_010681"/>
</dbReference>
<evidence type="ECO:0000313" key="3">
    <source>
        <dbReference type="WBParaSite" id="TCONS_00016072.p1"/>
    </source>
</evidence>
<dbReference type="AlphaFoldDB" id="A0AAF5I409"/>
<name>A0AAF5I409_STRER</name>
<reference evidence="3" key="1">
    <citation type="submission" date="2024-02" db="UniProtKB">
        <authorList>
            <consortium name="WormBaseParasite"/>
        </authorList>
    </citation>
    <scope>IDENTIFICATION</scope>
</reference>
<keyword evidence="1" id="KW-0812">Transmembrane</keyword>
<keyword evidence="1" id="KW-1133">Transmembrane helix</keyword>
<accession>A0AAF5I409</accession>
<dbReference type="Proteomes" id="UP000035681">
    <property type="component" value="Unplaced"/>
</dbReference>
<feature type="transmembrane region" description="Helical" evidence="1">
    <location>
        <begin position="6"/>
        <end position="31"/>
    </location>
</feature>
<keyword evidence="2" id="KW-1185">Reference proteome</keyword>
<protein>
    <submittedName>
        <fullName evidence="3">Uncharacterized protein</fullName>
    </submittedName>
</protein>
<sequence>MTTLNIILVIWALSSTILSIICLLSHFGICIDKKYFKMFKPNLFKTYSQSNDTTISSKKNNQSMESICHEITNDIHFIRTPIEIYSKRHILNIEISPNSREPSVIDPIEYYTLSRIGDSQLNNITHEDDLKIFPIIDGKHKYVPCYISQKKHEPTLYCLCNRLEISINEDRRIPVSEKLLFFYVIIIFKILVLWLSIGIVFLFCLFFIIYCKELMSDRFYE</sequence>